<sequence>MPNDDQEPKIIIDEDWKSQVERERSELAAKDQESETSSDDQVKTNDDDATSTGGSTEQLPPASLPLLITTLVTQSMAAMGQIPGDDGNPMPVNLNYAKHFIDLLAVLEEKTKGNLSEDEKGYIDEALHQMRLLYVSATQASSSQE</sequence>
<accession>A0A518GHJ8</accession>
<feature type="compositionally biased region" description="Basic and acidic residues" evidence="1">
    <location>
        <begin position="1"/>
        <end position="33"/>
    </location>
</feature>
<evidence type="ECO:0000256" key="1">
    <source>
        <dbReference type="SAM" id="MobiDB-lite"/>
    </source>
</evidence>
<evidence type="ECO:0000313" key="2">
    <source>
        <dbReference type="EMBL" id="QDV28072.1"/>
    </source>
</evidence>
<dbReference type="RefSeq" id="WP_145086453.1">
    <property type="nucleotide sequence ID" value="NZ_CP036298.1"/>
</dbReference>
<gene>
    <name evidence="2" type="ORF">Q31a_64650</name>
</gene>
<dbReference type="Pfam" id="PF08899">
    <property type="entry name" value="DUF1844"/>
    <property type="match status" value="1"/>
</dbReference>
<organism evidence="2 3">
    <name type="scientific">Aureliella helgolandensis</name>
    <dbReference type="NCBI Taxonomy" id="2527968"/>
    <lineage>
        <taxon>Bacteria</taxon>
        <taxon>Pseudomonadati</taxon>
        <taxon>Planctomycetota</taxon>
        <taxon>Planctomycetia</taxon>
        <taxon>Pirellulales</taxon>
        <taxon>Pirellulaceae</taxon>
        <taxon>Aureliella</taxon>
    </lineage>
</organism>
<protein>
    <recommendedName>
        <fullName evidence="4">DUF1844 domain-containing protein</fullName>
    </recommendedName>
</protein>
<dbReference type="OrthoDB" id="9799618at2"/>
<evidence type="ECO:0000313" key="3">
    <source>
        <dbReference type="Proteomes" id="UP000318017"/>
    </source>
</evidence>
<name>A0A518GHJ8_9BACT</name>
<evidence type="ECO:0008006" key="4">
    <source>
        <dbReference type="Google" id="ProtNLM"/>
    </source>
</evidence>
<dbReference type="AlphaFoldDB" id="A0A518GHJ8"/>
<dbReference type="KEGG" id="ahel:Q31a_64650"/>
<reference evidence="2 3" key="1">
    <citation type="submission" date="2019-02" db="EMBL/GenBank/DDBJ databases">
        <title>Deep-cultivation of Planctomycetes and their phenomic and genomic characterization uncovers novel biology.</title>
        <authorList>
            <person name="Wiegand S."/>
            <person name="Jogler M."/>
            <person name="Boedeker C."/>
            <person name="Pinto D."/>
            <person name="Vollmers J."/>
            <person name="Rivas-Marin E."/>
            <person name="Kohn T."/>
            <person name="Peeters S.H."/>
            <person name="Heuer A."/>
            <person name="Rast P."/>
            <person name="Oberbeckmann S."/>
            <person name="Bunk B."/>
            <person name="Jeske O."/>
            <person name="Meyerdierks A."/>
            <person name="Storesund J.E."/>
            <person name="Kallscheuer N."/>
            <person name="Luecker S."/>
            <person name="Lage O.M."/>
            <person name="Pohl T."/>
            <person name="Merkel B.J."/>
            <person name="Hornburger P."/>
            <person name="Mueller R.-W."/>
            <person name="Bruemmer F."/>
            <person name="Labrenz M."/>
            <person name="Spormann A.M."/>
            <person name="Op den Camp H."/>
            <person name="Overmann J."/>
            <person name="Amann R."/>
            <person name="Jetten M.S.M."/>
            <person name="Mascher T."/>
            <person name="Medema M.H."/>
            <person name="Devos D.P."/>
            <person name="Kaster A.-K."/>
            <person name="Ovreas L."/>
            <person name="Rohde M."/>
            <person name="Galperin M.Y."/>
            <person name="Jogler C."/>
        </authorList>
    </citation>
    <scope>NUCLEOTIDE SEQUENCE [LARGE SCALE GENOMIC DNA]</scope>
    <source>
        <strain evidence="2 3">Q31a</strain>
    </source>
</reference>
<keyword evidence="3" id="KW-1185">Reference proteome</keyword>
<feature type="region of interest" description="Disordered" evidence="1">
    <location>
        <begin position="1"/>
        <end position="65"/>
    </location>
</feature>
<dbReference type="InterPro" id="IPR014995">
    <property type="entry name" value="DUF1844"/>
</dbReference>
<proteinExistence type="predicted"/>
<dbReference type="Proteomes" id="UP000318017">
    <property type="component" value="Chromosome"/>
</dbReference>
<dbReference type="EMBL" id="CP036298">
    <property type="protein sequence ID" value="QDV28072.1"/>
    <property type="molecule type" value="Genomic_DNA"/>
</dbReference>